<accession>A0A8T9ZZJ1</accession>
<dbReference type="RefSeq" id="WP_247992895.1">
    <property type="nucleotide sequence ID" value="NZ_CP096019.1"/>
</dbReference>
<evidence type="ECO:0000256" key="1">
    <source>
        <dbReference type="SAM" id="Phobius"/>
    </source>
</evidence>
<dbReference type="KEGG" id="haad:MW046_09640"/>
<dbReference type="Proteomes" id="UP000831768">
    <property type="component" value="Chromosome"/>
</dbReference>
<keyword evidence="1" id="KW-0812">Transmembrane</keyword>
<dbReference type="AlphaFoldDB" id="A0A8T9ZZJ1"/>
<protein>
    <submittedName>
        <fullName evidence="2">Uncharacterized protein</fullName>
    </submittedName>
</protein>
<dbReference type="GeneID" id="71928309"/>
<sequence>MVRSRTPSDTQTTASVILLGVVPALIDRIDPPIGISKAEQLLCSSGFNIGSLVVLGLGMISAYFLLKAVVRAVNRQIRGGLYSLVAAVLPLCVPTFLTALGVDTTCLLPW</sequence>
<keyword evidence="1" id="KW-0472">Membrane</keyword>
<feature type="transmembrane region" description="Helical" evidence="1">
    <location>
        <begin position="81"/>
        <end position="102"/>
    </location>
</feature>
<organism evidence="2 3">
    <name type="scientific">Halocatena salina</name>
    <dbReference type="NCBI Taxonomy" id="2934340"/>
    <lineage>
        <taxon>Archaea</taxon>
        <taxon>Methanobacteriati</taxon>
        <taxon>Methanobacteriota</taxon>
        <taxon>Stenosarchaea group</taxon>
        <taxon>Halobacteria</taxon>
        <taxon>Halobacteriales</taxon>
        <taxon>Natronomonadaceae</taxon>
        <taxon>Halocatena</taxon>
    </lineage>
</organism>
<name>A0A8T9ZZJ1_9EURY</name>
<feature type="transmembrane region" description="Helical" evidence="1">
    <location>
        <begin position="49"/>
        <end position="69"/>
    </location>
</feature>
<dbReference type="EMBL" id="CP096019">
    <property type="protein sequence ID" value="UPM42220.1"/>
    <property type="molecule type" value="Genomic_DNA"/>
</dbReference>
<evidence type="ECO:0000313" key="2">
    <source>
        <dbReference type="EMBL" id="UPM42220.1"/>
    </source>
</evidence>
<evidence type="ECO:0000313" key="3">
    <source>
        <dbReference type="Proteomes" id="UP000831768"/>
    </source>
</evidence>
<keyword evidence="3" id="KW-1185">Reference proteome</keyword>
<feature type="transmembrane region" description="Helical" evidence="1">
    <location>
        <begin position="12"/>
        <end position="29"/>
    </location>
</feature>
<gene>
    <name evidence="2" type="ORF">MW046_09640</name>
</gene>
<reference evidence="2" key="1">
    <citation type="submission" date="2022-04" db="EMBL/GenBank/DDBJ databases">
        <title>Halocatena sp. nov., isolated from a salt lake.</title>
        <authorList>
            <person name="Cui H.-L."/>
        </authorList>
    </citation>
    <scope>NUCLEOTIDE SEQUENCE</scope>
    <source>
        <strain evidence="2">AD-1</strain>
    </source>
</reference>
<proteinExistence type="predicted"/>
<keyword evidence="1" id="KW-1133">Transmembrane helix</keyword>